<dbReference type="OrthoDB" id="988822at2759"/>
<protein>
    <recommendedName>
        <fullName evidence="1">RNase H type-1 domain-containing protein</fullName>
    </recommendedName>
</protein>
<dbReference type="EMBL" id="JABFAB010000005">
    <property type="protein sequence ID" value="MBA0648453.1"/>
    <property type="molecule type" value="Genomic_DNA"/>
</dbReference>
<name>A0A7J8UDH5_9ROSI</name>
<organism evidence="2 3">
    <name type="scientific">Gossypium klotzschianum</name>
    <dbReference type="NCBI Taxonomy" id="34286"/>
    <lineage>
        <taxon>Eukaryota</taxon>
        <taxon>Viridiplantae</taxon>
        <taxon>Streptophyta</taxon>
        <taxon>Embryophyta</taxon>
        <taxon>Tracheophyta</taxon>
        <taxon>Spermatophyta</taxon>
        <taxon>Magnoliopsida</taxon>
        <taxon>eudicotyledons</taxon>
        <taxon>Gunneridae</taxon>
        <taxon>Pentapetalae</taxon>
        <taxon>rosids</taxon>
        <taxon>malvids</taxon>
        <taxon>Malvales</taxon>
        <taxon>Malvaceae</taxon>
        <taxon>Malvoideae</taxon>
        <taxon>Gossypium</taxon>
    </lineage>
</organism>
<dbReference type="Proteomes" id="UP000593573">
    <property type="component" value="Unassembled WGS sequence"/>
</dbReference>
<proteinExistence type="predicted"/>
<dbReference type="GO" id="GO:0003676">
    <property type="term" value="F:nucleic acid binding"/>
    <property type="evidence" value="ECO:0007669"/>
    <property type="project" value="InterPro"/>
</dbReference>
<keyword evidence="3" id="KW-1185">Reference proteome</keyword>
<evidence type="ECO:0000259" key="1">
    <source>
        <dbReference type="Pfam" id="PF13456"/>
    </source>
</evidence>
<evidence type="ECO:0000313" key="2">
    <source>
        <dbReference type="EMBL" id="MBA0648453.1"/>
    </source>
</evidence>
<feature type="domain" description="RNase H type-1" evidence="1">
    <location>
        <begin position="4"/>
        <end position="94"/>
    </location>
</feature>
<evidence type="ECO:0000313" key="3">
    <source>
        <dbReference type="Proteomes" id="UP000593573"/>
    </source>
</evidence>
<dbReference type="GO" id="GO:0004523">
    <property type="term" value="F:RNA-DNA hybrid ribonuclease activity"/>
    <property type="evidence" value="ECO:0007669"/>
    <property type="project" value="InterPro"/>
</dbReference>
<sequence>MKINFDASISSNRTNFGVLARDNEGFVIGGGEGLKNEIMSAEWAEIYAFKESINMACALNIKTAMVFEIDSASLTNKVKHHSTDVAIIGARVKDSIKASLIDVVTRWQISFVKNTLGPWSCGSLVHHRQRRPSHGAGASGTFNVHGLRLALAPWCLGCVGVSTTIGNLGPYWCDSVRLKKVPSGAPMSHSGCASMSHFGGALVISGAGASSTTGTLVPQMCRSIGQCQHLGASDVRDHRHSPPLDGPRLEVGCVPPLHGGWDVSLQLMNDGKWITGVGGRGNDFPVGQACAHRNVTNDLRSKFPISGKDLLEWLIHFFGLELGLPIPPSY</sequence>
<dbReference type="Pfam" id="PF13456">
    <property type="entry name" value="RVT_3"/>
    <property type="match status" value="1"/>
</dbReference>
<gene>
    <name evidence="2" type="ORF">Goklo_016171</name>
</gene>
<accession>A0A7J8UDH5</accession>
<dbReference type="AlphaFoldDB" id="A0A7J8UDH5"/>
<dbReference type="InterPro" id="IPR002156">
    <property type="entry name" value="RNaseH_domain"/>
</dbReference>
<comment type="caution">
    <text evidence="2">The sequence shown here is derived from an EMBL/GenBank/DDBJ whole genome shotgun (WGS) entry which is preliminary data.</text>
</comment>
<reference evidence="2 3" key="1">
    <citation type="journal article" date="2019" name="Genome Biol. Evol.">
        <title>Insights into the evolution of the New World diploid cottons (Gossypium, subgenus Houzingenia) based on genome sequencing.</title>
        <authorList>
            <person name="Grover C.E."/>
            <person name="Arick M.A. 2nd"/>
            <person name="Thrash A."/>
            <person name="Conover J.L."/>
            <person name="Sanders W.S."/>
            <person name="Peterson D.G."/>
            <person name="Frelichowski J.E."/>
            <person name="Scheffler J.A."/>
            <person name="Scheffler B.E."/>
            <person name="Wendel J.F."/>
        </authorList>
    </citation>
    <scope>NUCLEOTIDE SEQUENCE [LARGE SCALE GENOMIC DNA]</scope>
    <source>
        <strain evidence="2">57</strain>
        <tissue evidence="2">Leaf</tissue>
    </source>
</reference>